<gene>
    <name evidence="2" type="ORF">CLCR_02651</name>
</gene>
<protein>
    <submittedName>
        <fullName evidence="2">Uncharacterized protein</fullName>
    </submittedName>
</protein>
<organism evidence="2 3">
    <name type="scientific">Cladophialophora carrionii</name>
    <dbReference type="NCBI Taxonomy" id="86049"/>
    <lineage>
        <taxon>Eukaryota</taxon>
        <taxon>Fungi</taxon>
        <taxon>Dikarya</taxon>
        <taxon>Ascomycota</taxon>
        <taxon>Pezizomycotina</taxon>
        <taxon>Eurotiomycetes</taxon>
        <taxon>Chaetothyriomycetidae</taxon>
        <taxon>Chaetothyriales</taxon>
        <taxon>Herpotrichiellaceae</taxon>
        <taxon>Cladophialophora</taxon>
    </lineage>
</organism>
<dbReference type="Proteomes" id="UP000094526">
    <property type="component" value="Unassembled WGS sequence"/>
</dbReference>
<dbReference type="OrthoDB" id="10666672at2759"/>
<sequence>MAGSLATGVIGAGIDIGAHAAENQIDQDYANASVNANLVQGDSQEEVHGQGQDQGLDGDTTETDQAIPPVQHAVLTHPTYSTGEQTSYDTTEHEHETDDYGEDWEVYDDYYPEEAADGEHDYDHPGYYPDDNMTGYHQDHHGDPEHDTLDPHAEYGDPNVHAVDGHVFGGDAMNQSTL</sequence>
<dbReference type="STRING" id="86049.A0A1C1CEN1"/>
<feature type="compositionally biased region" description="Basic and acidic residues" evidence="1">
    <location>
        <begin position="137"/>
        <end position="154"/>
    </location>
</feature>
<evidence type="ECO:0000313" key="3">
    <source>
        <dbReference type="Proteomes" id="UP000094526"/>
    </source>
</evidence>
<dbReference type="EMBL" id="LGRB01000014">
    <property type="protein sequence ID" value="OCT46916.1"/>
    <property type="molecule type" value="Genomic_DNA"/>
</dbReference>
<dbReference type="VEuPathDB" id="FungiDB:CLCR_02651"/>
<dbReference type="VEuPathDB" id="FungiDB:G647_02503"/>
<reference evidence="3" key="1">
    <citation type="submission" date="2015-07" db="EMBL/GenBank/DDBJ databases">
        <authorList>
            <person name="Teixeira M.M."/>
            <person name="Souza R.C."/>
            <person name="Almeida L.G."/>
            <person name="Vicente V.A."/>
            <person name="de Hoog S."/>
            <person name="Bocca A.L."/>
            <person name="de Almeida S.R."/>
            <person name="Vasconcelos A.T."/>
            <person name="Felipe M.S."/>
        </authorList>
    </citation>
    <scope>NUCLEOTIDE SEQUENCE [LARGE SCALE GENOMIC DNA]</scope>
    <source>
        <strain evidence="3">KSF</strain>
    </source>
</reference>
<dbReference type="AlphaFoldDB" id="A0A1C1CEN1"/>
<evidence type="ECO:0000313" key="2">
    <source>
        <dbReference type="EMBL" id="OCT46916.1"/>
    </source>
</evidence>
<feature type="region of interest" description="Disordered" evidence="1">
    <location>
        <begin position="132"/>
        <end position="154"/>
    </location>
</feature>
<keyword evidence="3" id="KW-1185">Reference proteome</keyword>
<comment type="caution">
    <text evidence="2">The sequence shown here is derived from an EMBL/GenBank/DDBJ whole genome shotgun (WGS) entry which is preliminary data.</text>
</comment>
<proteinExistence type="predicted"/>
<evidence type="ECO:0000256" key="1">
    <source>
        <dbReference type="SAM" id="MobiDB-lite"/>
    </source>
</evidence>
<accession>A0A1C1CEN1</accession>
<name>A0A1C1CEN1_9EURO</name>